<dbReference type="GeneID" id="106477237"/>
<dbReference type="PANTHER" id="PTHR11686:SF9">
    <property type="entry name" value="RE13973P"/>
    <property type="match status" value="1"/>
</dbReference>
<keyword evidence="1" id="KW-0472">Membrane</keyword>
<dbReference type="PANTHER" id="PTHR11686">
    <property type="entry name" value="GAMMA GLUTAMYL TRANSPEPTIDASE"/>
    <property type="match status" value="1"/>
</dbReference>
<dbReference type="Proteomes" id="UP000694941">
    <property type="component" value="Unplaced"/>
</dbReference>
<dbReference type="SUPFAM" id="SSF56235">
    <property type="entry name" value="N-terminal nucleophile aminohydrolases (Ntn hydrolases)"/>
    <property type="match status" value="1"/>
</dbReference>
<dbReference type="PRINTS" id="PR01210">
    <property type="entry name" value="GGTRANSPTASE"/>
</dbReference>
<dbReference type="Pfam" id="PF01019">
    <property type="entry name" value="G_glu_transpept"/>
    <property type="match status" value="1"/>
</dbReference>
<feature type="non-terminal residue" evidence="3">
    <location>
        <position position="252"/>
    </location>
</feature>
<keyword evidence="1" id="KW-0812">Transmembrane</keyword>
<keyword evidence="2" id="KW-1185">Reference proteome</keyword>
<dbReference type="InterPro" id="IPR000101">
    <property type="entry name" value="GGT_peptidase"/>
</dbReference>
<name>A0ABM1C2Z4_LIMPO</name>
<feature type="transmembrane region" description="Helical" evidence="1">
    <location>
        <begin position="7"/>
        <end position="30"/>
    </location>
</feature>
<reference evidence="3" key="1">
    <citation type="submission" date="2025-08" db="UniProtKB">
        <authorList>
            <consortium name="RefSeq"/>
        </authorList>
    </citation>
    <scope>IDENTIFICATION</scope>
    <source>
        <tissue evidence="3">Muscle</tissue>
    </source>
</reference>
<dbReference type="RefSeq" id="XP_013793282.1">
    <property type="nucleotide sequence ID" value="XM_013937828.1"/>
</dbReference>
<sequence>KHLSVKVLVSVVASLLIASLVVGLIVGLLLRDHPQDPTVSEVYTSAAISTDAGQCASVGKSILKKNGSAVDAAIATLLCMGVVNPHSMGLGGGFLMTIYQRDEKFAKVLEAREMAPLKATEDMFHGNKKLAEEGGLSIAVPGELPGYVVAWQEYGKLPWTELFQPAIEMCENGFLVERQLARALTLNKELIQNEPSLRTFFWNNNTGDVYKEHERLRRPVLGQTLRTLSQNSTITKFFGELEKTLPEEIRSF</sequence>
<accession>A0ABM1C2Z4</accession>
<evidence type="ECO:0000313" key="2">
    <source>
        <dbReference type="Proteomes" id="UP000694941"/>
    </source>
</evidence>
<evidence type="ECO:0000256" key="1">
    <source>
        <dbReference type="SAM" id="Phobius"/>
    </source>
</evidence>
<protein>
    <submittedName>
        <fullName evidence="3">Gamma-glutamyltranspeptidase 1-like</fullName>
    </submittedName>
</protein>
<evidence type="ECO:0000313" key="3">
    <source>
        <dbReference type="RefSeq" id="XP_013793282.1"/>
    </source>
</evidence>
<dbReference type="InterPro" id="IPR029055">
    <property type="entry name" value="Ntn_hydrolases_N"/>
</dbReference>
<keyword evidence="1" id="KW-1133">Transmembrane helix</keyword>
<feature type="non-terminal residue" evidence="3">
    <location>
        <position position="1"/>
    </location>
</feature>
<proteinExistence type="predicted"/>
<organism evidence="2 3">
    <name type="scientific">Limulus polyphemus</name>
    <name type="common">Atlantic horseshoe crab</name>
    <dbReference type="NCBI Taxonomy" id="6850"/>
    <lineage>
        <taxon>Eukaryota</taxon>
        <taxon>Metazoa</taxon>
        <taxon>Ecdysozoa</taxon>
        <taxon>Arthropoda</taxon>
        <taxon>Chelicerata</taxon>
        <taxon>Merostomata</taxon>
        <taxon>Xiphosura</taxon>
        <taxon>Limulidae</taxon>
        <taxon>Limulus</taxon>
    </lineage>
</organism>
<gene>
    <name evidence="3" type="primary">LOC106477237</name>
</gene>